<dbReference type="GO" id="GO:0071816">
    <property type="term" value="P:tail-anchored membrane protein insertion into ER membrane"/>
    <property type="evidence" value="ECO:0007669"/>
    <property type="project" value="InterPro"/>
</dbReference>
<feature type="transmembrane region" description="Helical" evidence="2">
    <location>
        <begin position="267"/>
        <end position="288"/>
    </location>
</feature>
<sequence>MGGRRVGPLANNVTQKAAPCPPSPPPSPTPALPPWRFLTYAGPSPSPPLARRRLLRVAVSARRWLCPSSPSARIRPSTFATSCSSPPPAVSWPLLTPAPLRFLPFSLPRLCPLPNSIRNRWNQPFMAEETLEHRSSIAAPFIFILVLAFHFVNRWFEHSKKRAFKNVAEEQLRGEIKKLLRDASTLSQPSTFAQASKLRRQAAAKEKELAKLQESVGKEIQLSYETFLKALFFTKVFTYIVLVLWFWRTPVASISEQLVLPFGELLSWGAGGTLSGNVMVGIIPWLVLSTRVSKFVFRLINWFSDLKFGR</sequence>
<dbReference type="Proteomes" id="UP000233551">
    <property type="component" value="Unassembled WGS sequence"/>
</dbReference>
<name>A0A2I0L3G0_PUNGR</name>
<evidence type="ECO:0000256" key="1">
    <source>
        <dbReference type="SAM" id="MobiDB-lite"/>
    </source>
</evidence>
<reference evidence="3 4" key="1">
    <citation type="submission" date="2017-11" db="EMBL/GenBank/DDBJ databases">
        <title>De-novo sequencing of pomegranate (Punica granatum L.) genome.</title>
        <authorList>
            <person name="Akparov Z."/>
            <person name="Amiraslanov A."/>
            <person name="Hajiyeva S."/>
            <person name="Abbasov M."/>
            <person name="Kaur K."/>
            <person name="Hamwieh A."/>
            <person name="Solovyev V."/>
            <person name="Salamov A."/>
            <person name="Braich B."/>
            <person name="Kosarev P."/>
            <person name="Mahmoud A."/>
            <person name="Hajiyev E."/>
            <person name="Babayeva S."/>
            <person name="Izzatullayeva V."/>
            <person name="Mammadov A."/>
            <person name="Mammadov A."/>
            <person name="Sharifova S."/>
            <person name="Ojaghi J."/>
            <person name="Eynullazada K."/>
            <person name="Bayramov B."/>
            <person name="Abdulazimova A."/>
            <person name="Shahmuradov I."/>
        </authorList>
    </citation>
    <scope>NUCLEOTIDE SEQUENCE [LARGE SCALE GENOMIC DNA]</scope>
    <source>
        <strain evidence="4">cv. AG2017</strain>
        <tissue evidence="3">Leaf</tissue>
    </source>
</reference>
<feature type="compositionally biased region" description="Pro residues" evidence="1">
    <location>
        <begin position="19"/>
        <end position="31"/>
    </location>
</feature>
<gene>
    <name evidence="3" type="ORF">CRG98_004289</name>
</gene>
<dbReference type="Pfam" id="PF04420">
    <property type="entry name" value="CHD5"/>
    <property type="match status" value="1"/>
</dbReference>
<keyword evidence="2" id="KW-0812">Transmembrane</keyword>
<feature type="region of interest" description="Disordered" evidence="1">
    <location>
        <begin position="1"/>
        <end position="31"/>
    </location>
</feature>
<feature type="transmembrane region" description="Helical" evidence="2">
    <location>
        <begin position="137"/>
        <end position="156"/>
    </location>
</feature>
<dbReference type="AlphaFoldDB" id="A0A2I0L3G0"/>
<dbReference type="InterPro" id="IPR028945">
    <property type="entry name" value="Get1"/>
</dbReference>
<dbReference type="EMBL" id="PGOL01000180">
    <property type="protein sequence ID" value="PKI75249.1"/>
    <property type="molecule type" value="Genomic_DNA"/>
</dbReference>
<evidence type="ECO:0000313" key="3">
    <source>
        <dbReference type="EMBL" id="PKI75249.1"/>
    </source>
</evidence>
<evidence type="ECO:0000313" key="4">
    <source>
        <dbReference type="Proteomes" id="UP000233551"/>
    </source>
</evidence>
<keyword evidence="4" id="KW-1185">Reference proteome</keyword>
<evidence type="ECO:0000256" key="2">
    <source>
        <dbReference type="SAM" id="Phobius"/>
    </source>
</evidence>
<keyword evidence="2" id="KW-1133">Transmembrane helix</keyword>
<accession>A0A2I0L3G0</accession>
<organism evidence="3 4">
    <name type="scientific">Punica granatum</name>
    <name type="common">Pomegranate</name>
    <dbReference type="NCBI Taxonomy" id="22663"/>
    <lineage>
        <taxon>Eukaryota</taxon>
        <taxon>Viridiplantae</taxon>
        <taxon>Streptophyta</taxon>
        <taxon>Embryophyta</taxon>
        <taxon>Tracheophyta</taxon>
        <taxon>Spermatophyta</taxon>
        <taxon>Magnoliopsida</taxon>
        <taxon>eudicotyledons</taxon>
        <taxon>Gunneridae</taxon>
        <taxon>Pentapetalae</taxon>
        <taxon>rosids</taxon>
        <taxon>malvids</taxon>
        <taxon>Myrtales</taxon>
        <taxon>Lythraceae</taxon>
        <taxon>Punica</taxon>
    </lineage>
</organism>
<protein>
    <submittedName>
        <fullName evidence="3">Uncharacterized protein</fullName>
    </submittedName>
</protein>
<keyword evidence="2" id="KW-0472">Membrane</keyword>
<comment type="caution">
    <text evidence="3">The sequence shown here is derived from an EMBL/GenBank/DDBJ whole genome shotgun (WGS) entry which is preliminary data.</text>
</comment>
<proteinExistence type="predicted"/>
<feature type="transmembrane region" description="Helical" evidence="2">
    <location>
        <begin position="227"/>
        <end position="247"/>
    </location>
</feature>